<dbReference type="InterPro" id="IPR026082">
    <property type="entry name" value="ABCA"/>
</dbReference>
<evidence type="ECO:0000313" key="8">
    <source>
        <dbReference type="Proteomes" id="UP000019132"/>
    </source>
</evidence>
<accession>K3WP81</accession>
<feature type="transmembrane region" description="Helical" evidence="5">
    <location>
        <begin position="204"/>
        <end position="229"/>
    </location>
</feature>
<reference evidence="7" key="3">
    <citation type="submission" date="2015-02" db="UniProtKB">
        <authorList>
            <consortium name="EnsemblProtists"/>
        </authorList>
    </citation>
    <scope>IDENTIFICATION</scope>
    <source>
        <strain evidence="7">DAOM BR144</strain>
    </source>
</reference>
<dbReference type="PANTHER" id="PTHR19229">
    <property type="entry name" value="ATP-BINDING CASSETTE TRANSPORTER SUBFAMILY A ABCA"/>
    <property type="match status" value="1"/>
</dbReference>
<dbReference type="eggNOG" id="KOG0059">
    <property type="taxonomic scope" value="Eukaryota"/>
</dbReference>
<dbReference type="VEuPathDB" id="FungiDB:PYU1_G006759"/>
<dbReference type="Proteomes" id="UP000019132">
    <property type="component" value="Unassembled WGS sequence"/>
</dbReference>
<dbReference type="GO" id="GO:0140359">
    <property type="term" value="F:ABC-type transporter activity"/>
    <property type="evidence" value="ECO:0007669"/>
    <property type="project" value="InterPro"/>
</dbReference>
<sequence>MELWYPRFNLLSHRRQIPSFNDSVVSYNKTVDDLERIYAIGSFSSIEYTLRLNSTSGRGQPRKSLHALIDQAIYRFFASNTGEGPTANVDLKVNTHPLPLTKATKALFGSFLAFTACLFIVIAFTYFPASIVVFLVKEKQAEHNSKHQQLVSGVSLGAFWLANYLWDLMMYVVPFVAAIVLIKAFGISSMTGASDYVICTSSTFPAVIVLFVLFGLAICPFTYCLSYLFKEHASSQTYTIMINFSIGVQSEEQGVARGVYKE</sequence>
<dbReference type="EnsemblProtists" id="PYU1_T006773">
    <property type="protein sequence ID" value="PYU1_T006773"/>
    <property type="gene ID" value="PYU1_G006759"/>
</dbReference>
<protein>
    <recommendedName>
        <fullName evidence="6">ABC-2 type transporter transmembrane domain-containing protein</fullName>
    </recommendedName>
</protein>
<evidence type="ECO:0000256" key="5">
    <source>
        <dbReference type="SAM" id="Phobius"/>
    </source>
</evidence>
<evidence type="ECO:0000259" key="6">
    <source>
        <dbReference type="Pfam" id="PF12698"/>
    </source>
</evidence>
<comment type="subcellular location">
    <subcellularLocation>
        <location evidence="1">Membrane</location>
        <topology evidence="1">Multi-pass membrane protein</topology>
    </subcellularLocation>
</comment>
<name>K3WP81_GLOUD</name>
<reference evidence="8" key="1">
    <citation type="journal article" date="2010" name="Genome Biol.">
        <title>Genome sequence of the necrotrophic plant pathogen Pythium ultimum reveals original pathogenicity mechanisms and effector repertoire.</title>
        <authorList>
            <person name="Levesque C.A."/>
            <person name="Brouwer H."/>
            <person name="Cano L."/>
            <person name="Hamilton J.P."/>
            <person name="Holt C."/>
            <person name="Huitema E."/>
            <person name="Raffaele S."/>
            <person name="Robideau G.P."/>
            <person name="Thines M."/>
            <person name="Win J."/>
            <person name="Zerillo M.M."/>
            <person name="Beakes G.W."/>
            <person name="Boore J.L."/>
            <person name="Busam D."/>
            <person name="Dumas B."/>
            <person name="Ferriera S."/>
            <person name="Fuerstenberg S.I."/>
            <person name="Gachon C.M."/>
            <person name="Gaulin E."/>
            <person name="Govers F."/>
            <person name="Grenville-Briggs L."/>
            <person name="Horner N."/>
            <person name="Hostetler J."/>
            <person name="Jiang R.H."/>
            <person name="Johnson J."/>
            <person name="Krajaejun T."/>
            <person name="Lin H."/>
            <person name="Meijer H.J."/>
            <person name="Moore B."/>
            <person name="Morris P."/>
            <person name="Phuntmart V."/>
            <person name="Puiu D."/>
            <person name="Shetty J."/>
            <person name="Stajich J.E."/>
            <person name="Tripathy S."/>
            <person name="Wawra S."/>
            <person name="van West P."/>
            <person name="Whitty B.R."/>
            <person name="Coutinho P.M."/>
            <person name="Henrissat B."/>
            <person name="Martin F."/>
            <person name="Thomas P.D."/>
            <person name="Tyler B.M."/>
            <person name="De Vries R.P."/>
            <person name="Kamoun S."/>
            <person name="Yandell M."/>
            <person name="Tisserat N."/>
            <person name="Buell C.R."/>
        </authorList>
    </citation>
    <scope>NUCLEOTIDE SEQUENCE</scope>
    <source>
        <strain evidence="8">DAOM:BR144</strain>
    </source>
</reference>
<proteinExistence type="predicted"/>
<feature type="domain" description="ABC-2 type transporter transmembrane" evidence="6">
    <location>
        <begin position="38"/>
        <end position="247"/>
    </location>
</feature>
<evidence type="ECO:0000256" key="3">
    <source>
        <dbReference type="ARBA" id="ARBA00022989"/>
    </source>
</evidence>
<organism evidence="7 8">
    <name type="scientific">Globisporangium ultimum (strain ATCC 200006 / CBS 805.95 / DAOM BR144)</name>
    <name type="common">Pythium ultimum</name>
    <dbReference type="NCBI Taxonomy" id="431595"/>
    <lineage>
        <taxon>Eukaryota</taxon>
        <taxon>Sar</taxon>
        <taxon>Stramenopiles</taxon>
        <taxon>Oomycota</taxon>
        <taxon>Peronosporomycetes</taxon>
        <taxon>Pythiales</taxon>
        <taxon>Pythiaceae</taxon>
        <taxon>Globisporangium</taxon>
    </lineage>
</organism>
<evidence type="ECO:0000256" key="1">
    <source>
        <dbReference type="ARBA" id="ARBA00004141"/>
    </source>
</evidence>
<feature type="transmembrane region" description="Helical" evidence="5">
    <location>
        <begin position="107"/>
        <end position="136"/>
    </location>
</feature>
<dbReference type="EMBL" id="GL376635">
    <property type="status" value="NOT_ANNOTATED_CDS"/>
    <property type="molecule type" value="Genomic_DNA"/>
</dbReference>
<keyword evidence="8" id="KW-1185">Reference proteome</keyword>
<dbReference type="InParanoid" id="K3WP81"/>
<keyword evidence="2 5" id="KW-0812">Transmembrane</keyword>
<dbReference type="HOGENOM" id="CLU_1063471_0_0_1"/>
<evidence type="ECO:0000256" key="2">
    <source>
        <dbReference type="ARBA" id="ARBA00022692"/>
    </source>
</evidence>
<evidence type="ECO:0000313" key="7">
    <source>
        <dbReference type="EnsemblProtists" id="PYU1_T006773"/>
    </source>
</evidence>
<dbReference type="Pfam" id="PF12698">
    <property type="entry name" value="ABC2_membrane_3"/>
    <property type="match status" value="1"/>
</dbReference>
<keyword evidence="3 5" id="KW-1133">Transmembrane helix</keyword>
<dbReference type="STRING" id="431595.K3WP81"/>
<dbReference type="GO" id="GO:0016020">
    <property type="term" value="C:membrane"/>
    <property type="evidence" value="ECO:0007669"/>
    <property type="project" value="UniProtKB-SubCell"/>
</dbReference>
<dbReference type="InterPro" id="IPR013525">
    <property type="entry name" value="ABC2_TM"/>
</dbReference>
<evidence type="ECO:0000256" key="4">
    <source>
        <dbReference type="ARBA" id="ARBA00023136"/>
    </source>
</evidence>
<dbReference type="GO" id="GO:0005319">
    <property type="term" value="F:lipid transporter activity"/>
    <property type="evidence" value="ECO:0007669"/>
    <property type="project" value="TreeGrafter"/>
</dbReference>
<keyword evidence="4 5" id="KW-0472">Membrane</keyword>
<feature type="transmembrane region" description="Helical" evidence="5">
    <location>
        <begin position="172"/>
        <end position="192"/>
    </location>
</feature>
<dbReference type="AlphaFoldDB" id="K3WP81"/>
<reference evidence="8" key="2">
    <citation type="submission" date="2010-04" db="EMBL/GenBank/DDBJ databases">
        <authorList>
            <person name="Buell R."/>
            <person name="Hamilton J."/>
            <person name="Hostetler J."/>
        </authorList>
    </citation>
    <scope>NUCLEOTIDE SEQUENCE [LARGE SCALE GENOMIC DNA]</scope>
    <source>
        <strain evidence="8">DAOM:BR144</strain>
    </source>
</reference>
<dbReference type="PANTHER" id="PTHR19229:SF250">
    <property type="entry name" value="ABC TRANSPORTER DOMAIN-CONTAINING PROTEIN-RELATED"/>
    <property type="match status" value="1"/>
</dbReference>